<feature type="binding site" evidence="9">
    <location>
        <position position="1558"/>
    </location>
    <ligand>
        <name>ATP</name>
        <dbReference type="ChEBI" id="CHEBI:30616"/>
    </ligand>
</feature>
<evidence type="ECO:0000256" key="12">
    <source>
        <dbReference type="RuleBase" id="RU367134"/>
    </source>
</evidence>
<dbReference type="EMBL" id="LDAU01000181">
    <property type="protein sequence ID" value="KRX00888.1"/>
    <property type="molecule type" value="Genomic_DNA"/>
</dbReference>
<comment type="caution">
    <text evidence="15">The sequence shown here is derived from an EMBL/GenBank/DDBJ whole genome shotgun (WGS) entry which is preliminary data.</text>
</comment>
<evidence type="ECO:0000256" key="10">
    <source>
        <dbReference type="PIRSR" id="PIRSR630616-3"/>
    </source>
</evidence>
<dbReference type="PANTHER" id="PTHR24350">
    <property type="entry name" value="SERINE/THREONINE-PROTEIN KINASE IAL-RELATED"/>
    <property type="match status" value="1"/>
</dbReference>
<comment type="catalytic activity">
    <reaction evidence="7 12">
        <text>L-seryl-[protein] + ATP = O-phospho-L-seryl-[protein] + ADP + H(+)</text>
        <dbReference type="Rhea" id="RHEA:17989"/>
        <dbReference type="Rhea" id="RHEA-COMP:9863"/>
        <dbReference type="Rhea" id="RHEA-COMP:11604"/>
        <dbReference type="ChEBI" id="CHEBI:15378"/>
        <dbReference type="ChEBI" id="CHEBI:29999"/>
        <dbReference type="ChEBI" id="CHEBI:30616"/>
        <dbReference type="ChEBI" id="CHEBI:83421"/>
        <dbReference type="ChEBI" id="CHEBI:456216"/>
        <dbReference type="EC" id="2.7.11.1"/>
    </reaction>
</comment>
<feature type="compositionally biased region" description="Low complexity" evidence="13">
    <location>
        <begin position="486"/>
        <end position="498"/>
    </location>
</feature>
<accession>A0A0V0QFH0</accession>
<dbReference type="FunFam" id="1.10.510.10:FF:000235">
    <property type="entry name" value="Serine/threonine-protein kinase ark1"/>
    <property type="match status" value="1"/>
</dbReference>
<feature type="region of interest" description="Disordered" evidence="13">
    <location>
        <begin position="192"/>
        <end position="244"/>
    </location>
</feature>
<feature type="region of interest" description="Disordered" evidence="13">
    <location>
        <begin position="1218"/>
        <end position="1264"/>
    </location>
</feature>
<comment type="similarity">
    <text evidence="12">Belongs to the protein kinase superfamily. Ser/Thr protein kinase family. Aurora subfamily.</text>
</comment>
<feature type="region of interest" description="Disordered" evidence="13">
    <location>
        <begin position="957"/>
        <end position="1004"/>
    </location>
</feature>
<name>A0A0V0QFH0_PSEPJ</name>
<feature type="binding site" evidence="9 11">
    <location>
        <position position="1445"/>
    </location>
    <ligand>
        <name>ATP</name>
        <dbReference type="ChEBI" id="CHEBI:30616"/>
    </ligand>
</feature>
<keyword evidence="3 9" id="KW-0547">Nucleotide-binding</keyword>
<evidence type="ECO:0000256" key="4">
    <source>
        <dbReference type="ARBA" id="ARBA00022777"/>
    </source>
</evidence>
<dbReference type="FunFam" id="3.30.200.20:FF:000042">
    <property type="entry name" value="Aurora kinase A"/>
    <property type="match status" value="1"/>
</dbReference>
<feature type="region of interest" description="Disordered" evidence="13">
    <location>
        <begin position="486"/>
        <end position="505"/>
    </location>
</feature>
<feature type="region of interest" description="Disordered" evidence="13">
    <location>
        <begin position="1175"/>
        <end position="1197"/>
    </location>
</feature>
<feature type="compositionally biased region" description="Basic and acidic residues" evidence="13">
    <location>
        <begin position="194"/>
        <end position="203"/>
    </location>
</feature>
<evidence type="ECO:0000256" key="3">
    <source>
        <dbReference type="ARBA" id="ARBA00022741"/>
    </source>
</evidence>
<feature type="domain" description="Protein kinase" evidence="14">
    <location>
        <begin position="1416"/>
        <end position="1663"/>
    </location>
</feature>
<dbReference type="Gene3D" id="3.30.200.20">
    <property type="entry name" value="Phosphorylase Kinase, domain 1"/>
    <property type="match status" value="1"/>
</dbReference>
<keyword evidence="16" id="KW-1185">Reference proteome</keyword>
<evidence type="ECO:0000256" key="5">
    <source>
        <dbReference type="ARBA" id="ARBA00022840"/>
    </source>
</evidence>
<dbReference type="PROSITE" id="PS00107">
    <property type="entry name" value="PROTEIN_KINASE_ATP"/>
    <property type="match status" value="1"/>
</dbReference>
<dbReference type="Pfam" id="PF00069">
    <property type="entry name" value="Pkinase"/>
    <property type="match status" value="1"/>
</dbReference>
<dbReference type="OrthoDB" id="345735at2759"/>
<dbReference type="SMART" id="SM00220">
    <property type="entry name" value="S_TKc"/>
    <property type="match status" value="1"/>
</dbReference>
<feature type="compositionally biased region" description="Low complexity" evidence="13">
    <location>
        <begin position="256"/>
        <end position="273"/>
    </location>
</feature>
<comment type="catalytic activity">
    <reaction evidence="6 12">
        <text>L-threonyl-[protein] + ATP = O-phospho-L-threonyl-[protein] + ADP + H(+)</text>
        <dbReference type="Rhea" id="RHEA:46608"/>
        <dbReference type="Rhea" id="RHEA-COMP:11060"/>
        <dbReference type="Rhea" id="RHEA-COMP:11605"/>
        <dbReference type="ChEBI" id="CHEBI:15378"/>
        <dbReference type="ChEBI" id="CHEBI:30013"/>
        <dbReference type="ChEBI" id="CHEBI:30616"/>
        <dbReference type="ChEBI" id="CHEBI:61977"/>
        <dbReference type="ChEBI" id="CHEBI:456216"/>
        <dbReference type="EC" id="2.7.11.1"/>
    </reaction>
</comment>
<evidence type="ECO:0000256" key="9">
    <source>
        <dbReference type="PIRSR" id="PIRSR630616-2"/>
    </source>
</evidence>
<evidence type="ECO:0000256" key="2">
    <source>
        <dbReference type="ARBA" id="ARBA00022679"/>
    </source>
</evidence>
<dbReference type="InterPro" id="IPR000719">
    <property type="entry name" value="Prot_kinase_dom"/>
</dbReference>
<protein>
    <recommendedName>
        <fullName evidence="12">Aurora kinase</fullName>
        <ecNumber evidence="12">2.7.11.1</ecNumber>
    </recommendedName>
</protein>
<evidence type="ECO:0000256" key="8">
    <source>
        <dbReference type="PIRSR" id="PIRSR630616-1"/>
    </source>
</evidence>
<keyword evidence="2 12" id="KW-0808">Transferase</keyword>
<dbReference type="InterPro" id="IPR008271">
    <property type="entry name" value="Ser/Thr_kinase_AS"/>
</dbReference>
<evidence type="ECO:0000256" key="1">
    <source>
        <dbReference type="ARBA" id="ARBA00022527"/>
    </source>
</evidence>
<feature type="region of interest" description="Disordered" evidence="13">
    <location>
        <begin position="803"/>
        <end position="827"/>
    </location>
</feature>
<dbReference type="SUPFAM" id="SSF56112">
    <property type="entry name" value="Protein kinase-like (PK-like)"/>
    <property type="match status" value="1"/>
</dbReference>
<evidence type="ECO:0000313" key="15">
    <source>
        <dbReference type="EMBL" id="KRX00888.1"/>
    </source>
</evidence>
<keyword evidence="5 9" id="KW-0067">ATP-binding</keyword>
<dbReference type="PROSITE" id="PS00108">
    <property type="entry name" value="PROTEIN_KINASE_ST"/>
    <property type="match status" value="1"/>
</dbReference>
<feature type="active site" description="Proton acceptor" evidence="8">
    <location>
        <position position="1541"/>
    </location>
</feature>
<feature type="binding site" evidence="9">
    <location>
        <begin position="1545"/>
        <end position="1546"/>
    </location>
    <ligand>
        <name>ATP</name>
        <dbReference type="ChEBI" id="CHEBI:30616"/>
    </ligand>
</feature>
<feature type="compositionally biased region" description="Polar residues" evidence="13">
    <location>
        <begin position="1223"/>
        <end position="1264"/>
    </location>
</feature>
<evidence type="ECO:0000259" key="14">
    <source>
        <dbReference type="PROSITE" id="PS50011"/>
    </source>
</evidence>
<feature type="compositionally biased region" description="Low complexity" evidence="13">
    <location>
        <begin position="980"/>
        <end position="1003"/>
    </location>
</feature>
<feature type="region of interest" description="Disordered" evidence="13">
    <location>
        <begin position="69"/>
        <end position="108"/>
    </location>
</feature>
<feature type="compositionally biased region" description="Low complexity" evidence="13">
    <location>
        <begin position="227"/>
        <end position="237"/>
    </location>
</feature>
<gene>
    <name evidence="15" type="ORF">PPERSA_02067</name>
</gene>
<evidence type="ECO:0000256" key="6">
    <source>
        <dbReference type="ARBA" id="ARBA00047899"/>
    </source>
</evidence>
<dbReference type="Gene3D" id="1.10.510.10">
    <property type="entry name" value="Transferase(Phosphotransferase) domain 1"/>
    <property type="match status" value="1"/>
</dbReference>
<dbReference type="PROSITE" id="PS50011">
    <property type="entry name" value="PROTEIN_KINASE_DOM"/>
    <property type="match status" value="1"/>
</dbReference>
<dbReference type="InterPro" id="IPR011009">
    <property type="entry name" value="Kinase-like_dom_sf"/>
</dbReference>
<feature type="compositionally biased region" description="Polar residues" evidence="13">
    <location>
        <begin position="365"/>
        <end position="378"/>
    </location>
</feature>
<dbReference type="Proteomes" id="UP000054937">
    <property type="component" value="Unassembled WGS sequence"/>
</dbReference>
<dbReference type="InterPro" id="IPR030616">
    <property type="entry name" value="Aur-like"/>
</dbReference>
<organism evidence="15 16">
    <name type="scientific">Pseudocohnilembus persalinus</name>
    <name type="common">Ciliate</name>
    <dbReference type="NCBI Taxonomy" id="266149"/>
    <lineage>
        <taxon>Eukaryota</taxon>
        <taxon>Sar</taxon>
        <taxon>Alveolata</taxon>
        <taxon>Ciliophora</taxon>
        <taxon>Intramacronucleata</taxon>
        <taxon>Oligohymenophorea</taxon>
        <taxon>Scuticociliatia</taxon>
        <taxon>Philasterida</taxon>
        <taxon>Pseudocohnilembidae</taxon>
        <taxon>Pseudocohnilembus</taxon>
    </lineage>
</organism>
<feature type="compositionally biased region" description="Low complexity" evidence="13">
    <location>
        <begin position="281"/>
        <end position="350"/>
    </location>
</feature>
<proteinExistence type="inferred from homology"/>
<dbReference type="OMA" id="INMNESK"/>
<feature type="compositionally biased region" description="Low complexity" evidence="13">
    <location>
        <begin position="803"/>
        <end position="825"/>
    </location>
</feature>
<feature type="compositionally biased region" description="Low complexity" evidence="13">
    <location>
        <begin position="1183"/>
        <end position="1193"/>
    </location>
</feature>
<reference evidence="15 16" key="1">
    <citation type="journal article" date="2015" name="Sci. Rep.">
        <title>Genome of the facultative scuticociliatosis pathogen Pseudocohnilembus persalinus provides insight into its virulence through horizontal gene transfer.</title>
        <authorList>
            <person name="Xiong J."/>
            <person name="Wang G."/>
            <person name="Cheng J."/>
            <person name="Tian M."/>
            <person name="Pan X."/>
            <person name="Warren A."/>
            <person name="Jiang C."/>
            <person name="Yuan D."/>
            <person name="Miao W."/>
        </authorList>
    </citation>
    <scope>NUCLEOTIDE SEQUENCE [LARGE SCALE GENOMIC DNA]</scope>
    <source>
        <strain evidence="15">36N120E</strain>
    </source>
</reference>
<evidence type="ECO:0000256" key="13">
    <source>
        <dbReference type="SAM" id="MobiDB-lite"/>
    </source>
</evidence>
<feature type="compositionally biased region" description="Basic and acidic residues" evidence="13">
    <location>
        <begin position="1384"/>
        <end position="1393"/>
    </location>
</feature>
<dbReference type="GO" id="GO:0005524">
    <property type="term" value="F:ATP binding"/>
    <property type="evidence" value="ECO:0007669"/>
    <property type="project" value="UniProtKB-UniRule"/>
</dbReference>
<evidence type="ECO:0000256" key="7">
    <source>
        <dbReference type="ARBA" id="ARBA00048679"/>
    </source>
</evidence>
<feature type="compositionally biased region" description="Low complexity" evidence="13">
    <location>
        <begin position="70"/>
        <end position="102"/>
    </location>
</feature>
<keyword evidence="1 12" id="KW-0723">Serine/threonine-protein kinase</keyword>
<sequence length="1690" mass="194355">MNQNYIKGFTSTNQPGQTINYTVQNSSSNNYRLGGYNQQVLSQKNTVQLQNQIQNNVNTLNYQQNIPLTSQNQNLNNNNNYNNNNNSNNQGSSYKSSNNSNQIPGQVSSYSNQTKTYFQTVGQSPIIKTQGQINVQASNNVGFNNNQQQTQNIINIKSEDKITQQGLDNKNQDKYQLQPITSSRSQISYINEQPKNDDNKKEQNTQPQVYQKEEFMKSKSRISLTKNSGSYRSSGNGNEAGTNTQYENNQIQNFGSYQANNSQNNNQSPYSLSGSYNKGDNINNVNNNSSNNINNNYGGNSNNNYVQQQQISQPQNQTAQNSNNIKNSNTSINNNINNNSNNNSKSNQQSYSAYQKEEYRKRKAQNAQAGNQSTSNRVSGLGFSKFNEENAQYQNSQPSSGIAYLEKKHSSMSKAYSQQVFVSNQEQQQQLNNLYDQNQNNQKRENNSVASNNYYGTVGFNYQEQKQKNLQNDQNQTYKQRYTYSNNKNENNYQNHQNESQKVEENKEVKKLDLFGENDKIKNLDSFSKQVSSPKPGLINNFNLNNKIKDEKKEQSYQALTQTYKEQAPDLVQKQNQLPGLQQKISANSTGNQGVKQVYQQFSNNQMNPTVYGQNLQEKYQIQQQNQLNQQGKETGENKISNDANINSNSKNKYKESKRRSLTPQYNQQYQRKQNIQNTQNLHKQITTTTHYLGNKKITVKTEEDSQNNKRIVTKITEEMASDGKTVLSKQKVTSVVDMSSDYMSSKKLAEIEKTMNKEEKEQYFNDLQLLAQQNLSYTNKNQNQQQQQQQQNQNLSLNQQQQNLSQNQNLIQQQQLSSKQNSNQEQGQKILGQNLDKFQVKSEFMKSYDPVLEGKLEEISSQNNSLGKNYNQNLNQNQNQNQQNISNYTKTTPLSVAEFNEAQKIKKQDLVIKTNSGNSNNNNQLQVQDLKSSDNVLVPSGKPSFTNQNLNQNQDQLQLQSKSSANQQENQDKESQRISQNAQNQEQKNSNQQGQNGSTHQNLSKTQYKIQENDQQEKAVSYYNVPKRKEQKNQRISYSLAEGSSKEYRTLSNLVNQSQNSQNQISNHNLMSKQNNNDYDDSISNIESAKSKNYIDLQSNIKNIDVQSVNSSKYNRDYTPQYGRHGVISYKHQNGVSSFSNNVNYLQNKNNKDQKNYFFGESLSELQIQREGSETFESGKISQKQQSSQQQKEGFNSGNSLIKNIQHEKIHEKPSIMEDSKNSGNQNLHNLTASRSKSQERQYNSRFSPTKQDNARQQQPSTFQLQHQKNLENQNQSQNQNQGDNSSNNLSHIEQVKQQDRFYALNLLNKYKNTIQHTQSLRGDSPGGSSDFQFTGGQKNPFQVIKTVHKSATPRNDAENISWQQAVQKNNNNNDINYPNKDSFQKGEDKLSKQKDKNIKKMPFPQAYRWSLKNFSIFKALGKGIFGTVYLAKEKTNNYLMALKVMEKSKIHEMNLVDQTMKELKIHYYLDHPNILQCYGYFPTQTQLIMALEYCYGGNLYEKLYKQPNRRFREQEGANYIAQIISAVQYLHKNHIIHRDIKPENILLNNDTVKLSDFGIASFNDGMRQTFCGTLEYVSPEIIDRQLYDYNVDVWAIGVLAYEICNGDPPFMGKDQKRIIQNVAFNMPRHFSVELKDFVNSLLRKNPNERMDLDQAMKHPWIQKNCVLYSQKSEKANAVIGQQQSDLFI</sequence>
<feature type="region of interest" description="Disordered" evidence="13">
    <location>
        <begin position="1371"/>
        <end position="1393"/>
    </location>
</feature>
<dbReference type="CDD" id="cd14007">
    <property type="entry name" value="STKc_Aurora"/>
    <property type="match status" value="1"/>
</dbReference>
<evidence type="ECO:0000313" key="16">
    <source>
        <dbReference type="Proteomes" id="UP000054937"/>
    </source>
</evidence>
<feature type="compositionally biased region" description="Low complexity" evidence="13">
    <location>
        <begin position="1371"/>
        <end position="1381"/>
    </location>
</feature>
<feature type="region of interest" description="Disordered" evidence="13">
    <location>
        <begin position="256"/>
        <end position="381"/>
    </location>
</feature>
<dbReference type="GO" id="GO:0004674">
    <property type="term" value="F:protein serine/threonine kinase activity"/>
    <property type="evidence" value="ECO:0007669"/>
    <property type="project" value="UniProtKB-KW"/>
</dbReference>
<feature type="cross-link" description="Glycyl lysine isopeptide (Lys-Gly) (interchain with G-Cter in SUMO2)" evidence="10">
    <location>
        <position position="1543"/>
    </location>
</feature>
<feature type="region of interest" description="Disordered" evidence="13">
    <location>
        <begin position="625"/>
        <end position="670"/>
    </location>
</feature>
<dbReference type="InParanoid" id="A0A0V0QFH0"/>
<dbReference type="InterPro" id="IPR017441">
    <property type="entry name" value="Protein_kinase_ATP_BS"/>
</dbReference>
<evidence type="ECO:0000256" key="11">
    <source>
        <dbReference type="PROSITE-ProRule" id="PRU10141"/>
    </source>
</evidence>
<dbReference type="EC" id="2.7.11.1" evidence="12"/>
<keyword evidence="4 12" id="KW-0418">Kinase</keyword>